<feature type="domain" description="F-box" evidence="3">
    <location>
        <begin position="26"/>
        <end position="72"/>
    </location>
</feature>
<accession>A0AAF0IT33</accession>
<feature type="repeat" description="WD" evidence="1">
    <location>
        <begin position="517"/>
        <end position="549"/>
    </location>
</feature>
<keyword evidence="5" id="KW-1185">Reference proteome</keyword>
<feature type="region of interest" description="Disordered" evidence="2">
    <location>
        <begin position="146"/>
        <end position="193"/>
    </location>
</feature>
<dbReference type="Gene3D" id="2.130.10.10">
    <property type="entry name" value="YVTN repeat-like/Quinoprotein amine dehydrogenase"/>
    <property type="match status" value="1"/>
</dbReference>
<proteinExistence type="predicted"/>
<dbReference type="PANTHER" id="PTHR19855:SF31">
    <property type="entry name" value="TRANSCRIPTIONAL REGULATOR STERILE APETALA"/>
    <property type="match status" value="1"/>
</dbReference>
<gene>
    <name evidence="4" type="ORF">MOBT1_001540</name>
</gene>
<reference evidence="4" key="1">
    <citation type="submission" date="2023-03" db="EMBL/GenBank/DDBJ databases">
        <title>Mating type loci evolution in Malassezia.</title>
        <authorList>
            <person name="Coelho M.A."/>
        </authorList>
    </citation>
    <scope>NUCLEOTIDE SEQUENCE</scope>
    <source>
        <strain evidence="4">CBS 7876</strain>
    </source>
</reference>
<name>A0AAF0IT33_9BASI</name>
<organism evidence="4 5">
    <name type="scientific">Malassezia obtusa</name>
    <dbReference type="NCBI Taxonomy" id="76774"/>
    <lineage>
        <taxon>Eukaryota</taxon>
        <taxon>Fungi</taxon>
        <taxon>Dikarya</taxon>
        <taxon>Basidiomycota</taxon>
        <taxon>Ustilaginomycotina</taxon>
        <taxon>Malasseziomycetes</taxon>
        <taxon>Malasseziales</taxon>
        <taxon>Malasseziaceae</taxon>
        <taxon>Malassezia</taxon>
    </lineage>
</organism>
<dbReference type="SUPFAM" id="SSF50978">
    <property type="entry name" value="WD40 repeat-like"/>
    <property type="match status" value="1"/>
</dbReference>
<protein>
    <recommendedName>
        <fullName evidence="3">F-box domain-containing protein</fullName>
    </recommendedName>
</protein>
<dbReference type="Pfam" id="PF12937">
    <property type="entry name" value="F-box-like"/>
    <property type="match status" value="1"/>
</dbReference>
<dbReference type="InterPro" id="IPR036047">
    <property type="entry name" value="F-box-like_dom_sf"/>
</dbReference>
<dbReference type="Proteomes" id="UP001214603">
    <property type="component" value="Chromosome 2"/>
</dbReference>
<dbReference type="EMBL" id="CP119935">
    <property type="protein sequence ID" value="WFD02853.1"/>
    <property type="molecule type" value="Genomic_DNA"/>
</dbReference>
<dbReference type="InterPro" id="IPR001680">
    <property type="entry name" value="WD40_rpt"/>
</dbReference>
<dbReference type="PROSITE" id="PS50181">
    <property type="entry name" value="FBOX"/>
    <property type="match status" value="1"/>
</dbReference>
<evidence type="ECO:0000259" key="3">
    <source>
        <dbReference type="PROSITE" id="PS50181"/>
    </source>
</evidence>
<dbReference type="SMART" id="SM00320">
    <property type="entry name" value="WD40"/>
    <property type="match status" value="2"/>
</dbReference>
<dbReference type="Pfam" id="PF25499">
    <property type="entry name" value="Beta-prop_pof12"/>
    <property type="match status" value="1"/>
</dbReference>
<dbReference type="PANTHER" id="PTHR19855">
    <property type="entry name" value="WD40 REPEAT PROTEIN 12, 37"/>
    <property type="match status" value="1"/>
</dbReference>
<dbReference type="InterPro" id="IPR001810">
    <property type="entry name" value="F-box_dom"/>
</dbReference>
<dbReference type="Gene3D" id="1.20.1280.50">
    <property type="match status" value="1"/>
</dbReference>
<evidence type="ECO:0000313" key="4">
    <source>
        <dbReference type="EMBL" id="WFD02853.1"/>
    </source>
</evidence>
<evidence type="ECO:0000256" key="1">
    <source>
        <dbReference type="PROSITE-ProRule" id="PRU00221"/>
    </source>
</evidence>
<dbReference type="PROSITE" id="PS50082">
    <property type="entry name" value="WD_REPEATS_2"/>
    <property type="match status" value="1"/>
</dbReference>
<dbReference type="InterPro" id="IPR036322">
    <property type="entry name" value="WD40_repeat_dom_sf"/>
</dbReference>
<dbReference type="SMART" id="SM00256">
    <property type="entry name" value="FBOX"/>
    <property type="match status" value="1"/>
</dbReference>
<sequence length="640" mass="69533">MAKRRASSSMPRGKRAALAGRLAHAPRSLLELSDECLLLILSHLEASELARVELVCTRLARLSREGHVWKQCFVRDFVAQRAAEPMLPAYVFEPLFSSSEQSRALARLPAKYRVERRGAHAQPDWRRLYLAWRNWHRGRIQVSALGQSEPRPLDAAKCRPDAPHEACEAPTPAPRRGAPDTQPGAWPQTDTPYGVPLAHDTHSSRGAPEIDTLVQASANLIFTARRTHPAPCASDDAPSLASAMPPLYIYLADTPSPSERHRPLAVLTLLEVARRVSDEAQRDVALARYLCEHGTELTDMRLDQEADAWAVRLCLCFRPGILVILSVAVRAALEVRVDHVVFVPGAARARPVRQSAFSGELLVTCTDDFRLQLWHIGARATLVRALRSASSRWPACLALRPLALRGPPAYQVTVTYATPRRGGESTVTLQELRVQLAGDGATVTSRVAHAATPTASGAAVTSVMYDDPYIVVGTSANVLDVYRVEHAASDLGAAPCGRALSATPRANALRIVHCRTLHGHTSRVCSVALSDGRCVSGASDGSVRIWSMRPAPGEHVATLHGHVPTHDDRGVLLSLLPYAPLRPASTLAELARELRRSPGAGTHGVIRHVSAAFDKILCVTAGCRDAARIDEQVQVWHFAS</sequence>
<dbReference type="SUPFAM" id="SSF81383">
    <property type="entry name" value="F-box domain"/>
    <property type="match status" value="1"/>
</dbReference>
<evidence type="ECO:0000313" key="5">
    <source>
        <dbReference type="Proteomes" id="UP001214603"/>
    </source>
</evidence>
<feature type="compositionally biased region" description="Basic and acidic residues" evidence="2">
    <location>
        <begin position="151"/>
        <end position="167"/>
    </location>
</feature>
<dbReference type="AlphaFoldDB" id="A0AAF0IT33"/>
<dbReference type="InterPro" id="IPR015943">
    <property type="entry name" value="WD40/YVTN_repeat-like_dom_sf"/>
</dbReference>
<evidence type="ECO:0000256" key="2">
    <source>
        <dbReference type="SAM" id="MobiDB-lite"/>
    </source>
</evidence>
<dbReference type="PROSITE" id="PS50294">
    <property type="entry name" value="WD_REPEATS_REGION"/>
    <property type="match status" value="1"/>
</dbReference>
<keyword evidence="1" id="KW-0853">WD repeat</keyword>